<feature type="compositionally biased region" description="Polar residues" evidence="3">
    <location>
        <begin position="79"/>
        <end position="101"/>
    </location>
</feature>
<evidence type="ECO:0000313" key="5">
    <source>
        <dbReference type="Proteomes" id="UP001187343"/>
    </source>
</evidence>
<dbReference type="FunFam" id="3.80.10.10:FF:001548">
    <property type="entry name" value="Si:ch211-213a13.2"/>
    <property type="match status" value="1"/>
</dbReference>
<feature type="compositionally biased region" description="Polar residues" evidence="3">
    <location>
        <begin position="114"/>
        <end position="136"/>
    </location>
</feature>
<organism evidence="4 5">
    <name type="scientific">Cirrhinus molitorella</name>
    <name type="common">mud carp</name>
    <dbReference type="NCBI Taxonomy" id="172907"/>
    <lineage>
        <taxon>Eukaryota</taxon>
        <taxon>Metazoa</taxon>
        <taxon>Chordata</taxon>
        <taxon>Craniata</taxon>
        <taxon>Vertebrata</taxon>
        <taxon>Euteleostomi</taxon>
        <taxon>Actinopterygii</taxon>
        <taxon>Neopterygii</taxon>
        <taxon>Teleostei</taxon>
        <taxon>Ostariophysi</taxon>
        <taxon>Cypriniformes</taxon>
        <taxon>Cyprinidae</taxon>
        <taxon>Labeoninae</taxon>
        <taxon>Labeonini</taxon>
        <taxon>Cirrhinus</taxon>
    </lineage>
</organism>
<dbReference type="InterPro" id="IPR051261">
    <property type="entry name" value="NLR"/>
</dbReference>
<dbReference type="EMBL" id="JAUYZG010000005">
    <property type="protein sequence ID" value="KAK2906716.1"/>
    <property type="molecule type" value="Genomic_DNA"/>
</dbReference>
<dbReference type="InterPro" id="IPR001611">
    <property type="entry name" value="Leu-rich_rpt"/>
</dbReference>
<dbReference type="PANTHER" id="PTHR24106">
    <property type="entry name" value="NACHT, LRR AND CARD DOMAINS-CONTAINING"/>
    <property type="match status" value="1"/>
</dbReference>
<keyword evidence="1" id="KW-0433">Leucine-rich repeat</keyword>
<dbReference type="Proteomes" id="UP001187343">
    <property type="component" value="Unassembled WGS sequence"/>
</dbReference>
<dbReference type="SMART" id="SM00368">
    <property type="entry name" value="LRR_RI"/>
    <property type="match status" value="22"/>
</dbReference>
<feature type="compositionally biased region" description="Low complexity" evidence="3">
    <location>
        <begin position="211"/>
        <end position="225"/>
    </location>
</feature>
<dbReference type="Pfam" id="PF13516">
    <property type="entry name" value="LRR_6"/>
    <property type="match status" value="8"/>
</dbReference>
<dbReference type="Gene3D" id="3.80.10.10">
    <property type="entry name" value="Ribonuclease Inhibitor"/>
    <property type="match status" value="5"/>
</dbReference>
<protein>
    <submittedName>
        <fullName evidence="4">Uncharacterized protein</fullName>
    </submittedName>
</protein>
<gene>
    <name evidence="4" type="ORF">Q8A67_005701</name>
</gene>
<dbReference type="FunFam" id="3.80.10.10:FF:001019">
    <property type="entry name" value="Si:ch211-213a13.5"/>
    <property type="match status" value="1"/>
</dbReference>
<keyword evidence="5" id="KW-1185">Reference proteome</keyword>
<comment type="caution">
    <text evidence="4">The sequence shown here is derived from an EMBL/GenBank/DDBJ whole genome shotgun (WGS) entry which is preliminary data.</text>
</comment>
<dbReference type="SUPFAM" id="SSF52047">
    <property type="entry name" value="RNI-like"/>
    <property type="match status" value="4"/>
</dbReference>
<feature type="compositionally biased region" description="Low complexity" evidence="3">
    <location>
        <begin position="247"/>
        <end position="257"/>
    </location>
</feature>
<feature type="compositionally biased region" description="Polar residues" evidence="3">
    <location>
        <begin position="149"/>
        <end position="171"/>
    </location>
</feature>
<keyword evidence="2" id="KW-0677">Repeat</keyword>
<dbReference type="FunFam" id="3.80.10.10:FF:000755">
    <property type="entry name" value="Si:ch211-213a13.2"/>
    <property type="match status" value="1"/>
</dbReference>
<feature type="compositionally biased region" description="Basic and acidic residues" evidence="3">
    <location>
        <begin position="1"/>
        <end position="10"/>
    </location>
</feature>
<evidence type="ECO:0000256" key="2">
    <source>
        <dbReference type="ARBA" id="ARBA00022737"/>
    </source>
</evidence>
<evidence type="ECO:0000256" key="1">
    <source>
        <dbReference type="ARBA" id="ARBA00022614"/>
    </source>
</evidence>
<dbReference type="InterPro" id="IPR032675">
    <property type="entry name" value="LRR_dom_sf"/>
</dbReference>
<accession>A0AA88U2E4</accession>
<feature type="region of interest" description="Disordered" evidence="3">
    <location>
        <begin position="1"/>
        <end position="310"/>
    </location>
</feature>
<evidence type="ECO:0000313" key="4">
    <source>
        <dbReference type="EMBL" id="KAK2906716.1"/>
    </source>
</evidence>
<proteinExistence type="predicted"/>
<name>A0AA88U2E4_9TELE</name>
<reference evidence="4" key="1">
    <citation type="submission" date="2023-08" db="EMBL/GenBank/DDBJ databases">
        <title>Chromosome-level Genome Assembly of mud carp (Cirrhinus molitorella).</title>
        <authorList>
            <person name="Liu H."/>
        </authorList>
    </citation>
    <scope>NUCLEOTIDE SEQUENCE</scope>
    <source>
        <strain evidence="4">Prfri</strain>
        <tissue evidence="4">Muscle</tissue>
    </source>
</reference>
<dbReference type="PROSITE" id="PS51450">
    <property type="entry name" value="LRR"/>
    <property type="match status" value="1"/>
</dbReference>
<sequence length="1311" mass="142425">MSEEQGKDSLSEMSVSEQQRERSDFGVSSSKSVKSDQLKVVVPLFKEETPFKSQRSVSPVGSCVSMKSDHSKGDGPNFSEETPSQTNSERSGSPVISTVSMKSDHSKGDGPNFSEETPSQTKSQRSGSPVISTVSMKSDHSKGDGPNFSEETPSQTRSQRSGSPVISTVSMKSDHSKGDGPNFSEKTPSSSKGERLGSRVSFSEEIPSQTKSARSGSYVSSSVKSNHSKGDGPNFSGETSCNKRVISGSHVSSSVSAKSDHSKSDGPNFGEKTPCNKSKGATSHSKDDGPNFNEKTPSPPKSNKGPKTTVNIGAEITRWKSLKSQKGLENDEELATFLLNRFLGPAAYEACQYMVKVVGKNPLLMGKLNLIEHKLQLTLLKPLLQDKHCKLEILVLNNSYITDEDCQVLADALNSNPSNLKELNLSETKLRDPGMKILSTLFENKDCRLERLKSKCVCITKEGCAALTAAFNSNPSNLRELDLSETPLQDSGVTEISKLLGNSQFTLKILRMSNCSITEEGYTALASALRSNPSHLIELDLTGNDPGQSGVEQLLDLLKVPGCKLKLSFLHHAAEEACQYVTGIVSKNPLLLKELNLSGRKLGDKEVNQISALLQDKHCKLTTLTFLKSSAAQEACDHLTKVLGTSPLLLKELDLNEDKLGDMDGKKLSALLMDSHNKVQKIKLNNCKLTEKSCSVLATVLSSKTILEEMDLNNSCLLDSGFKEICEGLKNPVCDLKILKLSDCALTEESYSVLASVLSSDTSSLKDLDLSNNNLQDSGIKLLADGLKVDCKLEKLRLSNCNITEEGYKTLASALRSNLIHLIELDLTENDPGQSGVKELDDLLQDSTCQLKTLRFLSPAANEACQYVTGIVGKNPLLLRQLNLSGHELGDTRVNQIAALLQDKHCKLNTLKLNNNSITGEGGAALTSALNSNPSNLIELDLSGNKLGNSVVKKICLLLNNPQCRLEKLRFLKSPAAKDACDYLTKMLGKNPLLLKELDLSRIELEVLGGEKLSALLKDSHSKVEKIKVNSQLTKESCSVLATVLSSQTILKEMDLNNSCLRDSGVKEICEGLKKSNLNILKFLGAAAEEACLYVSKIVGKNPLLLKELNLSERDLGDTRVNKISVLLQDKHCKLDSIQLRNCGLTKESCSALATVLILNPSLKELDMSNNDLLDSGVMKLQNGLENTNCKLKKLRLSDCSITEEGYKALASALRSNPSHLIELDLSGNDPGQSGLKELSGLLKDPNCQLKTLRFLSTAAEEACQYLTKLLKTNPLLLKELNLSGCKLKNANVNQFTALLQDKHYSVNSLM</sequence>
<evidence type="ECO:0000256" key="3">
    <source>
        <dbReference type="SAM" id="MobiDB-lite"/>
    </source>
</evidence>